<evidence type="ECO:0000259" key="3">
    <source>
        <dbReference type="PROSITE" id="PS51194"/>
    </source>
</evidence>
<evidence type="ECO:0000256" key="1">
    <source>
        <dbReference type="SAM" id="MobiDB-lite"/>
    </source>
</evidence>
<accession>A0ABR1GES6</accession>
<evidence type="ECO:0000313" key="5">
    <source>
        <dbReference type="EMBL" id="KAK7254504.1"/>
    </source>
</evidence>
<keyword evidence="6" id="KW-1185">Reference proteome</keyword>
<gene>
    <name evidence="5" type="ORF">SO694_00011242</name>
</gene>
<dbReference type="Pfam" id="PF00271">
    <property type="entry name" value="Helicase_C"/>
    <property type="match status" value="1"/>
</dbReference>
<proteinExistence type="predicted"/>
<feature type="compositionally biased region" description="Acidic residues" evidence="1">
    <location>
        <begin position="346"/>
        <end position="355"/>
    </location>
</feature>
<feature type="region of interest" description="Disordered" evidence="1">
    <location>
        <begin position="1505"/>
        <end position="1594"/>
    </location>
</feature>
<dbReference type="EMBL" id="JBBJCI010000024">
    <property type="protein sequence ID" value="KAK7254504.1"/>
    <property type="molecule type" value="Genomic_DNA"/>
</dbReference>
<feature type="region of interest" description="Disordered" evidence="1">
    <location>
        <begin position="1445"/>
        <end position="1492"/>
    </location>
</feature>
<dbReference type="SUPFAM" id="SSF48371">
    <property type="entry name" value="ARM repeat"/>
    <property type="match status" value="1"/>
</dbReference>
<dbReference type="PANTHER" id="PTHR18934">
    <property type="entry name" value="ATP-DEPENDENT RNA HELICASE"/>
    <property type="match status" value="1"/>
</dbReference>
<comment type="caution">
    <text evidence="5">The sequence shown here is derived from an EMBL/GenBank/DDBJ whole genome shotgun (WGS) entry which is preliminary data.</text>
</comment>
<dbReference type="Gene3D" id="1.25.40.180">
    <property type="match status" value="1"/>
</dbReference>
<feature type="domain" description="Helicase C-terminal" evidence="3">
    <location>
        <begin position="600"/>
        <end position="771"/>
    </location>
</feature>
<evidence type="ECO:0000259" key="4">
    <source>
        <dbReference type="PROSITE" id="PS51363"/>
    </source>
</evidence>
<feature type="compositionally biased region" description="Low complexity" evidence="1">
    <location>
        <begin position="1533"/>
        <end position="1546"/>
    </location>
</feature>
<feature type="compositionally biased region" description="Low complexity" evidence="1">
    <location>
        <begin position="1460"/>
        <end position="1476"/>
    </location>
</feature>
<dbReference type="SMART" id="SM00487">
    <property type="entry name" value="DEXDc"/>
    <property type="match status" value="1"/>
</dbReference>
<evidence type="ECO:0000313" key="6">
    <source>
        <dbReference type="Proteomes" id="UP001363151"/>
    </source>
</evidence>
<protein>
    <recommendedName>
        <fullName evidence="7">Helicase ATP-binding domain-containing protein</fullName>
    </recommendedName>
</protein>
<dbReference type="Proteomes" id="UP001363151">
    <property type="component" value="Unassembled WGS sequence"/>
</dbReference>
<feature type="domain" description="W2" evidence="4">
    <location>
        <begin position="1589"/>
        <end position="1763"/>
    </location>
</feature>
<dbReference type="PROSITE" id="PS51363">
    <property type="entry name" value="W2"/>
    <property type="match status" value="1"/>
</dbReference>
<feature type="region of interest" description="Disordered" evidence="1">
    <location>
        <begin position="331"/>
        <end position="355"/>
    </location>
</feature>
<dbReference type="InterPro" id="IPR003307">
    <property type="entry name" value="W2_domain"/>
</dbReference>
<dbReference type="Gene3D" id="1.20.120.1080">
    <property type="match status" value="1"/>
</dbReference>
<dbReference type="PROSITE" id="PS51192">
    <property type="entry name" value="HELICASE_ATP_BIND_1"/>
    <property type="match status" value="1"/>
</dbReference>
<feature type="domain" description="Helicase ATP-binding" evidence="2">
    <location>
        <begin position="368"/>
        <end position="528"/>
    </location>
</feature>
<dbReference type="PROSITE" id="PS51194">
    <property type="entry name" value="HELICASE_CTER"/>
    <property type="match status" value="1"/>
</dbReference>
<organism evidence="5 6">
    <name type="scientific">Aureococcus anophagefferens</name>
    <name type="common">Harmful bloom alga</name>
    <dbReference type="NCBI Taxonomy" id="44056"/>
    <lineage>
        <taxon>Eukaryota</taxon>
        <taxon>Sar</taxon>
        <taxon>Stramenopiles</taxon>
        <taxon>Ochrophyta</taxon>
        <taxon>Pelagophyceae</taxon>
        <taxon>Pelagomonadales</taxon>
        <taxon>Pelagomonadaceae</taxon>
        <taxon>Aureococcus</taxon>
    </lineage>
</organism>
<sequence>MGASKIAALLARYASAAEDPPADALTVVDGNNLAHHLAARCDTYAALDAATRAWIAARGDVVAFFDGQPSSVAPRGRRRRRGVLRRRPRAVVASDDCDFLLRGLPLVRLSDGRLWRRDRVALRRFGRTRARPAVLEVALLLGVEDVAASVRDVDEAVLVVARGLADDAAFTLDLAPRHAAALRRVLAGERRRFDRARAPESGVEAARATPLAALREASRERAAPPPLHRCFDAATFFALCDAPAALNVAARRSPSAPGALEIAAETFGRLDAAVEPWRPDADAWGRERLHSDVSADTWAPARDPEHRPDSSGGGSSGGDFALLAAAGVAAPPRPSRFRDDDGGGASDDDDDDDEEELPIDAACSEDILQAVDAMPASIVRGETGSGKSTRLPRFLLESSANAKVLSGLARRARLPAGVRVGLGGGDVDAMRRRSDAGDDGKGRVRLWYMTSGVCAKLLTYKPRFFDDVTHLCIDEVHDRDVDTDVALALARERLRRARLAPRVVLLSATLDAALLRRYFGADAPLDIPGRRHDLARVCVEDLGTDRDPILAGAWLPPRVARCRDDLARRTRELDAGGVVPRVVNAQQLELAVWLARALAAGTDGGFAARAVLIFVAGLSDIGAVADKFEALRGGNVDYVLVPVHGELPFEAQRDALLCEGLEPTGRRVVRILVATNAAESSLTLPDVDAVVDCGSRKLPTYDASCDRVLLRHAWASQATAKQRAGRTGRVSFGVCYHLVSSNLLNRCRAYDAPHVQAAPLDQVVLGLRGSLPHSLAAPLLREFPSPPSEAQIADAFGLLEKRGLLEVRAAPPKHALPTDVIDAYDGTPLTPAGRLAASLPVDLRLSRLVAFGAAVGRLEDATLLAAGLGQQAPPWATPLPLPHLYADAQDYLVAARGALLGKRHFDGGDACGPLALVRAVRAFRARGDAAERRALCASAHLHFGRMEALDGYARGLQARAPDRRMDAAALGPTLARLLLVWAYFDQVAVLEKGREPPCVKEGLAGPAVERRQLQALFPPIGVAWRLSSGDGYASYTGRKRVIQRRFNVELHGLARRRGRGARVFCRDDQDALLRRFLELSTARAAIVRFARRSASSSGSTARGLRRARAEAPHVAPQQDRRRAGARAVRLVPHGAGLRRGPPRGGRRRAATPLRRFFARAAAFLKLRPRESSQCVLFDEEDTHTNALPRNARTLGPMLLSSAVLSPGGGRRKLRVPKADRGDATAYDEIGLKGDLGKRAAWTLFEPLTKIAAAAALPPARFASRPRSPADDGPVYCVAATMALHEGAPEKDGKAGLHARLDGVALLPSLPWLALRAALRGGLSTRADDYIPPFADYAATRRVLLDAERLGHELRDLVDGGAGFADLERARARAAARAALRRRPARGARAGRAGARAAAAARRGALERERREHADAALAMLRAPCRGDGVAAPFGDGVVANFASAARRAPPARRRAPPPGASQAPAPAPAAPRAAPAAPAPPAPAPAPDPGAAARARLAALAAELDARRRPAPRAAAVERVSGTSTPSTPPATRRCGARGATSSGARGPRRRRPPRRRRRPSSRRPPRPFRWTRRPRRRRRPRRAPPARAAADDEDAARMKRWILERAAADGKAGKVRAMAEVVEDRRPRDKGPPPVPLSTLISRGAPPEKVAAEALRRADRDPARAVEALLGAVDLDAAVAGGPAAVRRFAEPAILDGFARRAAAEPALLARLPIALKHLYDADVLDEDAIVAWGGRAAPDARRAAEPLLAWLAAADSDSEEGAGD</sequence>
<evidence type="ECO:0000259" key="2">
    <source>
        <dbReference type="PROSITE" id="PS51192"/>
    </source>
</evidence>
<dbReference type="SMART" id="SM00490">
    <property type="entry name" value="HELICc"/>
    <property type="match status" value="1"/>
</dbReference>
<dbReference type="Gene3D" id="3.40.50.300">
    <property type="entry name" value="P-loop containing nucleotide triphosphate hydrolases"/>
    <property type="match status" value="2"/>
</dbReference>
<evidence type="ECO:0008006" key="7">
    <source>
        <dbReference type="Google" id="ProtNLM"/>
    </source>
</evidence>
<dbReference type="InterPro" id="IPR016024">
    <property type="entry name" value="ARM-type_fold"/>
</dbReference>
<feature type="region of interest" description="Disordered" evidence="1">
    <location>
        <begin position="1624"/>
        <end position="1647"/>
    </location>
</feature>
<dbReference type="InterPro" id="IPR001650">
    <property type="entry name" value="Helicase_C-like"/>
</dbReference>
<dbReference type="PANTHER" id="PTHR18934:SF145">
    <property type="entry name" value="ATP-DEPENDENT RNA HELICASE DHX57-RELATED"/>
    <property type="match status" value="1"/>
</dbReference>
<feature type="region of interest" description="Disordered" evidence="1">
    <location>
        <begin position="1097"/>
        <end position="1125"/>
    </location>
</feature>
<dbReference type="InterPro" id="IPR014001">
    <property type="entry name" value="Helicase_ATP-bd"/>
</dbReference>
<feature type="region of interest" description="Disordered" evidence="1">
    <location>
        <begin position="295"/>
        <end position="318"/>
    </location>
</feature>
<dbReference type="CDD" id="cd18791">
    <property type="entry name" value="SF2_C_RHA"/>
    <property type="match status" value="1"/>
</dbReference>
<reference evidence="5 6" key="1">
    <citation type="submission" date="2024-03" db="EMBL/GenBank/DDBJ databases">
        <title>Aureococcus anophagefferens CCMP1851 and Kratosvirus quantuckense: Draft genome of a second virus-susceptible host strain in the model system.</title>
        <authorList>
            <person name="Chase E."/>
            <person name="Truchon A.R."/>
            <person name="Schepens W."/>
            <person name="Wilhelm S.W."/>
        </authorList>
    </citation>
    <scope>NUCLEOTIDE SEQUENCE [LARGE SCALE GENOMIC DNA]</scope>
    <source>
        <strain evidence="5 6">CCMP1851</strain>
    </source>
</reference>
<feature type="compositionally biased region" description="Basic residues" evidence="1">
    <location>
        <begin position="1547"/>
        <end position="1585"/>
    </location>
</feature>
<feature type="compositionally biased region" description="Pro residues" evidence="1">
    <location>
        <begin position="1477"/>
        <end position="1488"/>
    </location>
</feature>
<dbReference type="Pfam" id="PF02020">
    <property type="entry name" value="W2"/>
    <property type="match status" value="1"/>
</dbReference>
<name>A0ABR1GES6_AURAN</name>
<dbReference type="SMART" id="SM00515">
    <property type="entry name" value="eIF5C"/>
    <property type="match status" value="1"/>
</dbReference>
<dbReference type="SUPFAM" id="SSF52540">
    <property type="entry name" value="P-loop containing nucleoside triphosphate hydrolases"/>
    <property type="match status" value="1"/>
</dbReference>
<dbReference type="InterPro" id="IPR027417">
    <property type="entry name" value="P-loop_NTPase"/>
</dbReference>